<proteinExistence type="predicted"/>
<sequence length="94" mass="10710">MSYVVAFYEIDRAYGGPEEGGWWYDCGQLVRVAWVCKSEDRAYQKARRANALLDHLQRSLRPVSSVAYAGGRYAAIVHQGTAPRAYPETRPHYE</sequence>
<dbReference type="RefSeq" id="WP_116625593.1">
    <property type="nucleotide sequence ID" value="NZ_QURN01000019.1"/>
</dbReference>
<evidence type="ECO:0000313" key="1">
    <source>
        <dbReference type="EMBL" id="RFC64672.1"/>
    </source>
</evidence>
<dbReference type="EMBL" id="QURN01000019">
    <property type="protein sequence ID" value="RFC64672.1"/>
    <property type="molecule type" value="Genomic_DNA"/>
</dbReference>
<gene>
    <name evidence="1" type="ORF">DY251_19155</name>
</gene>
<organism evidence="1 2">
    <name type="scientific">Mesorhizobium denitrificans</name>
    <dbReference type="NCBI Taxonomy" id="2294114"/>
    <lineage>
        <taxon>Bacteria</taxon>
        <taxon>Pseudomonadati</taxon>
        <taxon>Pseudomonadota</taxon>
        <taxon>Alphaproteobacteria</taxon>
        <taxon>Hyphomicrobiales</taxon>
        <taxon>Phyllobacteriaceae</taxon>
        <taxon>Mesorhizobium</taxon>
    </lineage>
</organism>
<accession>A0A371X617</accession>
<evidence type="ECO:0000313" key="2">
    <source>
        <dbReference type="Proteomes" id="UP000262379"/>
    </source>
</evidence>
<dbReference type="AlphaFoldDB" id="A0A371X617"/>
<dbReference type="Proteomes" id="UP000262379">
    <property type="component" value="Unassembled WGS sequence"/>
</dbReference>
<keyword evidence="2" id="KW-1185">Reference proteome</keyword>
<reference evidence="2" key="1">
    <citation type="submission" date="2018-08" db="EMBL/GenBank/DDBJ databases">
        <authorList>
            <person name="Im W.T."/>
        </authorList>
    </citation>
    <scope>NUCLEOTIDE SEQUENCE [LARGE SCALE GENOMIC DNA]</scope>
    <source>
        <strain evidence="2">LA-28</strain>
    </source>
</reference>
<comment type="caution">
    <text evidence="1">The sequence shown here is derived from an EMBL/GenBank/DDBJ whole genome shotgun (WGS) entry which is preliminary data.</text>
</comment>
<name>A0A371X617_9HYPH</name>
<protein>
    <submittedName>
        <fullName evidence="1">Uncharacterized protein</fullName>
    </submittedName>
</protein>